<reference evidence="3" key="1">
    <citation type="submission" date="2023-06" db="EMBL/GenBank/DDBJ databases">
        <authorList>
            <person name="Delattre M."/>
        </authorList>
    </citation>
    <scope>NUCLEOTIDE SEQUENCE</scope>
    <source>
        <strain evidence="3">AF72</strain>
    </source>
</reference>
<dbReference type="InterPro" id="IPR029044">
    <property type="entry name" value="Nucleotide-diphossugar_trans"/>
</dbReference>
<keyword evidence="1" id="KW-0812">Transmembrane</keyword>
<dbReference type="PANTHER" id="PTHR46396">
    <property type="entry name" value="PROTEIN O-LINKED-MANNOSE BETA-1,2-N-ACETYLGLUCOSAMINYLTRANSFERASE 1"/>
    <property type="match status" value="1"/>
</dbReference>
<sequence length="860" mass="96830">MFGAETGMKLAFCPLRQCGSRLRSSARARHQRGADGESVRMLPRLAPQRLLLGIVAFASILLFFRALYNAPRAPDETPVRTVPFRFEPIVQPKPPQQQAPPQPIITQEERRDTRCVYKRECASPELTIKLGAETRHSSPFGCLNELKIFEAKDLKKGVNVLVLNEDTLTSENMFSFDVEKTDEPLISWLRQMKEYRVILLVSLGDVAEYISPDARKLLALFGAIQDWRHGSAYAMLGQWGLTSGQAVELTYSLSELATPRSLLDGCYGFPLGDLRNVSYLQNTGTVNRVDEKKLAQFLEPVRVNVKLGDQWANCGRDTSCGEDELPMYFYSGLNKEDAPKMCIGDRIVFARKLNDAGRGLNVAVIDPKSRAVVRVGHFDTYEQESSGLERFLDLVEPGQIVAAVSFDEASTTLSEMAKQILYELGSSMIHRIKFRAAWYFVGQKGINAYTPFEDLNYPTGNNWPAPIKTWICVPINLSGHKDVASLRVVQRQNIPKRHFCAKYDGHDEFCGEKAIDRPIIPMPASDKESGGHPVYNVPIIVVSGLDFDSLRITLEALLALPGINTQMLLVSHNHQYKEPADLAALFHAKPISLNISSQYNDMLKMSVEAAFALFPKATEVIVLEEDTTPTAALLQTMAQLLSVMRQDDDISLVQGFNWNGLQRTSRDEQAVYRVAEHAPAYGFMLKRSVFEHNIKANNACCHELHHWKMTGLDALVVDVSRVTVRSRDPENFGAAVERALVRGPRRQSGMETTLDFGNIGSRQSYLASVQRLVANSTILEVNRTADWKTWKPEAYESVLNRMFDSTERSTVTIRYRSQFKLKALLALFGALHFEDFIPGAFDRYIRFYFDDIHVVLERLQ</sequence>
<evidence type="ECO:0000259" key="2">
    <source>
        <dbReference type="Pfam" id="PF15711"/>
    </source>
</evidence>
<feature type="transmembrane region" description="Helical" evidence="1">
    <location>
        <begin position="50"/>
        <end position="68"/>
    </location>
</feature>
<dbReference type="InterPro" id="IPR039477">
    <property type="entry name" value="ILEI/PANDER_dom"/>
</dbReference>
<dbReference type="Pfam" id="PF15711">
    <property type="entry name" value="ILEI"/>
    <property type="match status" value="2"/>
</dbReference>
<evidence type="ECO:0000256" key="1">
    <source>
        <dbReference type="SAM" id="Phobius"/>
    </source>
</evidence>
<dbReference type="AlphaFoldDB" id="A0AA36D357"/>
<dbReference type="GO" id="GO:0047223">
    <property type="term" value="F:beta-1,3-galactosyl-O-glycosyl-glycoprotein beta-1,3-N-acetylglucosaminyltransferase activity"/>
    <property type="evidence" value="ECO:0007669"/>
    <property type="project" value="TreeGrafter"/>
</dbReference>
<feature type="domain" description="ILEI/PANDER" evidence="2">
    <location>
        <begin position="157"/>
        <end position="240"/>
    </location>
</feature>
<dbReference type="GO" id="GO:0016266">
    <property type="term" value="P:protein O-linked glycosylation via N-acetyl-galactosamine"/>
    <property type="evidence" value="ECO:0007669"/>
    <property type="project" value="TreeGrafter"/>
</dbReference>
<dbReference type="GO" id="GO:0000139">
    <property type="term" value="C:Golgi membrane"/>
    <property type="evidence" value="ECO:0007669"/>
    <property type="project" value="TreeGrafter"/>
</dbReference>
<comment type="caution">
    <text evidence="3">The sequence shown here is derived from an EMBL/GenBank/DDBJ whole genome shotgun (WGS) entry which is preliminary data.</text>
</comment>
<dbReference type="PANTHER" id="PTHR46396:SF2">
    <property type="entry name" value="ILEI_PANDER DOMAIN-CONTAINING PROTEIN"/>
    <property type="match status" value="1"/>
</dbReference>
<dbReference type="InterPro" id="IPR052463">
    <property type="entry name" value="O-linked_mannose_GnT"/>
</dbReference>
<dbReference type="SUPFAM" id="SSF53448">
    <property type="entry name" value="Nucleotide-diphospho-sugar transferases"/>
    <property type="match status" value="1"/>
</dbReference>
<name>A0AA36D357_9BILA</name>
<dbReference type="Gene3D" id="3.90.550.10">
    <property type="entry name" value="Spore Coat Polysaccharide Biosynthesis Protein SpsA, Chain A"/>
    <property type="match status" value="1"/>
</dbReference>
<dbReference type="Proteomes" id="UP001177023">
    <property type="component" value="Unassembled WGS sequence"/>
</dbReference>
<accession>A0AA36D357</accession>
<proteinExistence type="predicted"/>
<keyword evidence="4" id="KW-1185">Reference proteome</keyword>
<dbReference type="EMBL" id="CATQJA010002657">
    <property type="protein sequence ID" value="CAJ0579831.1"/>
    <property type="molecule type" value="Genomic_DNA"/>
</dbReference>
<keyword evidence="1" id="KW-1133">Transmembrane helix</keyword>
<keyword evidence="1" id="KW-0472">Membrane</keyword>
<organism evidence="3 4">
    <name type="scientific">Mesorhabditis spiculigera</name>
    <dbReference type="NCBI Taxonomy" id="96644"/>
    <lineage>
        <taxon>Eukaryota</taxon>
        <taxon>Metazoa</taxon>
        <taxon>Ecdysozoa</taxon>
        <taxon>Nematoda</taxon>
        <taxon>Chromadorea</taxon>
        <taxon>Rhabditida</taxon>
        <taxon>Rhabditina</taxon>
        <taxon>Rhabditomorpha</taxon>
        <taxon>Rhabditoidea</taxon>
        <taxon>Rhabditidae</taxon>
        <taxon>Mesorhabditinae</taxon>
        <taxon>Mesorhabditis</taxon>
    </lineage>
</organism>
<feature type="domain" description="ILEI/PANDER" evidence="2">
    <location>
        <begin position="358"/>
        <end position="445"/>
    </location>
</feature>
<evidence type="ECO:0000313" key="3">
    <source>
        <dbReference type="EMBL" id="CAJ0579831.1"/>
    </source>
</evidence>
<evidence type="ECO:0000313" key="4">
    <source>
        <dbReference type="Proteomes" id="UP001177023"/>
    </source>
</evidence>
<protein>
    <recommendedName>
        <fullName evidence="2">ILEI/PANDER domain-containing protein</fullName>
    </recommendedName>
</protein>
<dbReference type="PROSITE" id="PS52031">
    <property type="entry name" value="GG_LECTIN"/>
    <property type="match status" value="2"/>
</dbReference>
<feature type="non-terminal residue" evidence="3">
    <location>
        <position position="860"/>
    </location>
</feature>
<gene>
    <name evidence="3" type="ORF">MSPICULIGERA_LOCUS18036</name>
</gene>